<keyword evidence="2" id="KW-1185">Reference proteome</keyword>
<dbReference type="EMBL" id="CP043661">
    <property type="protein sequence ID" value="QNE17083.1"/>
    <property type="molecule type" value="Genomic_DNA"/>
</dbReference>
<evidence type="ECO:0000313" key="2">
    <source>
        <dbReference type="Proteomes" id="UP000515563"/>
    </source>
</evidence>
<sequence>MVVREFAVQVTDGSELVLTASGTPAGSALPAAVDGDTSTAYAAAGGPVAGDALTVTASVPTKVDRVTVLQRTDAAAKCRLEIRTPAGWESLGALRGAYTAVQVDGREIEAVRVVWSAGTGAPQVAEVILRKAEVNPTRSGG</sequence>
<organism evidence="1 2">
    <name type="scientific">Kribbella qitaiheensis</name>
    <dbReference type="NCBI Taxonomy" id="1544730"/>
    <lineage>
        <taxon>Bacteria</taxon>
        <taxon>Bacillati</taxon>
        <taxon>Actinomycetota</taxon>
        <taxon>Actinomycetes</taxon>
        <taxon>Propionibacteriales</taxon>
        <taxon>Kribbellaceae</taxon>
        <taxon>Kribbella</taxon>
    </lineage>
</organism>
<dbReference type="AlphaFoldDB" id="A0A7G6WSW8"/>
<proteinExistence type="predicted"/>
<reference evidence="1 2" key="2">
    <citation type="journal article" date="2020" name="Microbiol. Resour. Announc.">
        <title>Antarctic desert soil bacteria exhibit high novel natural product potential, evaluated through long-read genome sequencing and comparative genomics.</title>
        <authorList>
            <person name="Benaud N."/>
            <person name="Edwards R.J."/>
            <person name="Amos T.G."/>
            <person name="D'Agostino P.M."/>
            <person name="Gutierrez-Chavez C."/>
            <person name="Montgomery K."/>
            <person name="Nicetic I."/>
            <person name="Ferrari B.C."/>
        </authorList>
    </citation>
    <scope>NUCLEOTIDE SEQUENCE [LARGE SCALE GENOMIC DNA]</scope>
    <source>
        <strain evidence="1 2">SPB151</strain>
    </source>
</reference>
<name>A0A7G6WSW8_9ACTN</name>
<dbReference type="Proteomes" id="UP000515563">
    <property type="component" value="Chromosome"/>
</dbReference>
<accession>A0A7G6WSW8</accession>
<protein>
    <submittedName>
        <fullName evidence="1">Uncharacterized protein</fullName>
    </submittedName>
</protein>
<reference evidence="2" key="1">
    <citation type="submission" date="2019-09" db="EMBL/GenBank/DDBJ databases">
        <title>Antimicrobial potential of Antarctic Bacteria.</title>
        <authorList>
            <person name="Benaud N."/>
            <person name="Edwards R.J."/>
            <person name="Ferrari B.C."/>
        </authorList>
    </citation>
    <scope>NUCLEOTIDE SEQUENCE [LARGE SCALE GENOMIC DNA]</scope>
    <source>
        <strain evidence="2">SPB151</strain>
    </source>
</reference>
<dbReference type="Gene3D" id="2.60.120.260">
    <property type="entry name" value="Galactose-binding domain-like"/>
    <property type="match status" value="1"/>
</dbReference>
<dbReference type="RefSeq" id="WP_185445916.1">
    <property type="nucleotide sequence ID" value="NZ_CP043661.1"/>
</dbReference>
<gene>
    <name evidence="1" type="ORF">F1D05_03130</name>
</gene>
<dbReference type="KEGG" id="kqi:F1D05_03130"/>
<evidence type="ECO:0000313" key="1">
    <source>
        <dbReference type="EMBL" id="QNE17083.1"/>
    </source>
</evidence>